<dbReference type="Pfam" id="PF04794">
    <property type="entry name" value="YdjC"/>
    <property type="match status" value="1"/>
</dbReference>
<dbReference type="GO" id="GO:0005975">
    <property type="term" value="P:carbohydrate metabolic process"/>
    <property type="evidence" value="ECO:0007669"/>
    <property type="project" value="InterPro"/>
</dbReference>
<dbReference type="Gene3D" id="3.20.20.370">
    <property type="entry name" value="Glycoside hydrolase/deacetylase"/>
    <property type="match status" value="1"/>
</dbReference>
<evidence type="ECO:0000313" key="7">
    <source>
        <dbReference type="Proteomes" id="UP000270342"/>
    </source>
</evidence>
<evidence type="ECO:0000256" key="5">
    <source>
        <dbReference type="ARBA" id="ARBA00023277"/>
    </source>
</evidence>
<dbReference type="InterPro" id="IPR011330">
    <property type="entry name" value="Glyco_hydro/deAcase_b/a-brl"/>
</dbReference>
<keyword evidence="2" id="KW-0479">Metal-binding</keyword>
<reference evidence="6 7" key="1">
    <citation type="submission" date="2018-10" db="EMBL/GenBank/DDBJ databases">
        <title>Robbsia sp. DHC34, isolated from soil.</title>
        <authorList>
            <person name="Gao Z.-H."/>
            <person name="Qiu L.-H."/>
        </authorList>
    </citation>
    <scope>NUCLEOTIDE SEQUENCE [LARGE SCALE GENOMIC DNA]</scope>
    <source>
        <strain evidence="6 7">DHC34</strain>
    </source>
</reference>
<evidence type="ECO:0000313" key="6">
    <source>
        <dbReference type="EMBL" id="RKP51813.1"/>
    </source>
</evidence>
<keyword evidence="7" id="KW-1185">Reference proteome</keyword>
<evidence type="ECO:0000256" key="4">
    <source>
        <dbReference type="ARBA" id="ARBA00022842"/>
    </source>
</evidence>
<dbReference type="AlphaFoldDB" id="A0A494XW47"/>
<dbReference type="Proteomes" id="UP000270342">
    <property type="component" value="Unassembled WGS sequence"/>
</dbReference>
<keyword evidence="5" id="KW-0119">Carbohydrate metabolism</keyword>
<dbReference type="RefSeq" id="WP_121088216.1">
    <property type="nucleotide sequence ID" value="NZ_RBZU01000008.1"/>
</dbReference>
<name>A0A494XW47_9BURK</name>
<keyword evidence="3" id="KW-0378">Hydrolase</keyword>
<gene>
    <name evidence="6" type="ORF">D7S86_17810</name>
</gene>
<evidence type="ECO:0000256" key="2">
    <source>
        <dbReference type="ARBA" id="ARBA00022723"/>
    </source>
</evidence>
<dbReference type="PANTHER" id="PTHR31609">
    <property type="entry name" value="YDJC DEACETYLASE FAMILY MEMBER"/>
    <property type="match status" value="1"/>
</dbReference>
<keyword evidence="4" id="KW-0460">Magnesium</keyword>
<sequence length="272" mass="29658">MTAPGLIINADDFGLHSRVNLAVERAFARGVLTSASLMVGAPAAREAVDIAKRHPALRVGLHIVLADGRAVSAPPTIASIVDRDGMFPDAMAREGVRFFFSPRARRELAREIRAQFEAFAATGLALDHVNTHKHFHLHPTVLSQILAIGREFGMRAMRVPCEPDAPWALRPWLALTRARLARAGIAHNRFVVGMRRTGAMDEQALLAALDDLPDGLNEIYLHPAVAGDGPITPTMRDYRHADELTALLSPRVKAALDRLALPRGGFADFIRT</sequence>
<evidence type="ECO:0000256" key="3">
    <source>
        <dbReference type="ARBA" id="ARBA00022801"/>
    </source>
</evidence>
<dbReference type="GO" id="GO:0019213">
    <property type="term" value="F:deacetylase activity"/>
    <property type="evidence" value="ECO:0007669"/>
    <property type="project" value="TreeGrafter"/>
</dbReference>
<evidence type="ECO:0000256" key="1">
    <source>
        <dbReference type="ARBA" id="ARBA00001946"/>
    </source>
</evidence>
<dbReference type="GO" id="GO:0046872">
    <property type="term" value="F:metal ion binding"/>
    <property type="evidence" value="ECO:0007669"/>
    <property type="project" value="UniProtKB-KW"/>
</dbReference>
<dbReference type="InterPro" id="IPR017836">
    <property type="entry name" value="Hopanoid_biosynth-assoc_HpnK"/>
</dbReference>
<accession>A0A494XW47</accession>
<comment type="caution">
    <text evidence="6">The sequence shown here is derived from an EMBL/GenBank/DDBJ whole genome shotgun (WGS) entry which is preliminary data.</text>
</comment>
<dbReference type="NCBIfam" id="TIGR03473">
    <property type="entry name" value="HpnK"/>
    <property type="match status" value="1"/>
</dbReference>
<dbReference type="OrthoDB" id="9774177at2"/>
<protein>
    <submittedName>
        <fullName evidence="6">ChbG/HpnK family deacetylase</fullName>
    </submittedName>
</protein>
<organism evidence="6 7">
    <name type="scientific">Pararobbsia silviterrae</name>
    <dbReference type="NCBI Taxonomy" id="1792498"/>
    <lineage>
        <taxon>Bacteria</taxon>
        <taxon>Pseudomonadati</taxon>
        <taxon>Pseudomonadota</taxon>
        <taxon>Betaproteobacteria</taxon>
        <taxon>Burkholderiales</taxon>
        <taxon>Burkholderiaceae</taxon>
        <taxon>Pararobbsia</taxon>
    </lineage>
</organism>
<comment type="cofactor">
    <cofactor evidence="1">
        <name>Mg(2+)</name>
        <dbReference type="ChEBI" id="CHEBI:18420"/>
    </cofactor>
</comment>
<proteinExistence type="predicted"/>
<dbReference type="InterPro" id="IPR006879">
    <property type="entry name" value="YdjC-like"/>
</dbReference>
<dbReference type="GO" id="GO:0016787">
    <property type="term" value="F:hydrolase activity"/>
    <property type="evidence" value="ECO:0007669"/>
    <property type="project" value="UniProtKB-KW"/>
</dbReference>
<dbReference type="SUPFAM" id="SSF88713">
    <property type="entry name" value="Glycoside hydrolase/deacetylase"/>
    <property type="match status" value="1"/>
</dbReference>
<dbReference type="EMBL" id="RBZU01000008">
    <property type="protein sequence ID" value="RKP51813.1"/>
    <property type="molecule type" value="Genomic_DNA"/>
</dbReference>
<dbReference type="PANTHER" id="PTHR31609:SF1">
    <property type="entry name" value="CARBOHYDRATE DEACETYLASE"/>
    <property type="match status" value="1"/>
</dbReference>